<evidence type="ECO:0000313" key="4">
    <source>
        <dbReference type="Proteomes" id="UP000184485"/>
    </source>
</evidence>
<protein>
    <submittedName>
        <fullName evidence="3">DNA topoisomerase-1</fullName>
    </submittedName>
</protein>
<evidence type="ECO:0000313" key="3">
    <source>
        <dbReference type="EMBL" id="SHG33949.1"/>
    </source>
</evidence>
<dbReference type="RefSeq" id="WP_073056498.1">
    <property type="nucleotide sequence ID" value="NZ_FQUP01000004.1"/>
</dbReference>
<dbReference type="Gene3D" id="3.90.15.10">
    <property type="entry name" value="Topoisomerase I, Chain A, domain 3"/>
    <property type="match status" value="1"/>
</dbReference>
<feature type="domain" description="DNA topoisomerase I catalytic core eukaryotic-type" evidence="1">
    <location>
        <begin position="90"/>
        <end position="292"/>
    </location>
</feature>
<dbReference type="AlphaFoldDB" id="A0A1M5J0W8"/>
<keyword evidence="4" id="KW-1185">Reference proteome</keyword>
<dbReference type="Proteomes" id="UP000184485">
    <property type="component" value="Unassembled WGS sequence"/>
</dbReference>
<keyword evidence="3" id="KW-0413">Isomerase</keyword>
<dbReference type="EMBL" id="FQUP01000004">
    <property type="protein sequence ID" value="SHG33949.1"/>
    <property type="molecule type" value="Genomic_DNA"/>
</dbReference>
<gene>
    <name evidence="3" type="ORF">SAMN02745157_4060</name>
</gene>
<dbReference type="InterPro" id="IPR013500">
    <property type="entry name" value="TopoI_cat_euk"/>
</dbReference>
<dbReference type="SUPFAM" id="SSF55869">
    <property type="entry name" value="DNA topoisomerase I domain"/>
    <property type="match status" value="1"/>
</dbReference>
<dbReference type="Gene3D" id="1.10.132.120">
    <property type="match status" value="1"/>
</dbReference>
<dbReference type="PROSITE" id="PS52038">
    <property type="entry name" value="TOPO_IB_2"/>
    <property type="match status" value="1"/>
</dbReference>
<dbReference type="InterPro" id="IPR014711">
    <property type="entry name" value="TopoI_cat_a-hlx-sub_euk"/>
</dbReference>
<feature type="domain" description="DNA topoisomerase IB N-terminal" evidence="2">
    <location>
        <begin position="26"/>
        <end position="74"/>
    </location>
</feature>
<dbReference type="OrthoDB" id="9778962at2"/>
<dbReference type="GO" id="GO:0006265">
    <property type="term" value="P:DNA topological change"/>
    <property type="evidence" value="ECO:0007669"/>
    <property type="project" value="InterPro"/>
</dbReference>
<evidence type="ECO:0000259" key="2">
    <source>
        <dbReference type="Pfam" id="PF21338"/>
    </source>
</evidence>
<name>A0A1M5J0W8_9HYPH</name>
<dbReference type="Pfam" id="PF21338">
    <property type="entry name" value="Top1B_N_bact"/>
    <property type="match status" value="1"/>
</dbReference>
<dbReference type="InterPro" id="IPR011010">
    <property type="entry name" value="DNA_brk_join_enz"/>
</dbReference>
<organism evidence="3 4">
    <name type="scientific">Kaistia soli DSM 19436</name>
    <dbReference type="NCBI Taxonomy" id="1122133"/>
    <lineage>
        <taxon>Bacteria</taxon>
        <taxon>Pseudomonadati</taxon>
        <taxon>Pseudomonadota</taxon>
        <taxon>Alphaproteobacteria</taxon>
        <taxon>Hyphomicrobiales</taxon>
        <taxon>Kaistiaceae</taxon>
        <taxon>Kaistia</taxon>
    </lineage>
</organism>
<evidence type="ECO:0000259" key="1">
    <source>
        <dbReference type="Pfam" id="PF01028"/>
    </source>
</evidence>
<accession>A0A1M5J0W8</accession>
<dbReference type="InterPro" id="IPR035447">
    <property type="entry name" value="DNA_topo_I_N_sf"/>
</dbReference>
<reference evidence="3 4" key="1">
    <citation type="submission" date="2016-11" db="EMBL/GenBank/DDBJ databases">
        <authorList>
            <person name="Jaros S."/>
            <person name="Januszkiewicz K."/>
            <person name="Wedrychowicz H."/>
        </authorList>
    </citation>
    <scope>NUCLEOTIDE SEQUENCE [LARGE SCALE GENOMIC DNA]</scope>
    <source>
        <strain evidence="3 4">DSM 19436</strain>
    </source>
</reference>
<dbReference type="Gene3D" id="3.30.66.10">
    <property type="entry name" value="DNA topoisomerase I domain"/>
    <property type="match status" value="1"/>
</dbReference>
<proteinExistence type="predicted"/>
<sequence length="338" mass="37216">MSDSVSVLQAVRADSLDIERRRRGRGFAYFGADGKQIRDPETLARIRSLAIPPAYTDVRIASLQSAHLQAIGRDVAGRLQYRYHPDWDVEREARKAERLSEIIKVLPRVRAAVRRDVAGAALSRRKALAAAVAIIDETHIRVGGEFYLESSGAHGAATLLKRQVRLSTSGLTLCFRGKGGSTIRCAVIDRQLARAIRRISTLPGRRLLQYRDEGGAVRTIRSDDINAYLKRVSGRDISAKDFRMLAASAAATEQLASMAPAHSERMRRRQIAEVMRLVAADLANTPAVARKSYVHALVVKAFEAGALPAILRRARTGQHRSRGENALARLMSLRLADA</sequence>
<dbReference type="InterPro" id="IPR049331">
    <property type="entry name" value="Top1B_N_bact"/>
</dbReference>
<dbReference type="SUPFAM" id="SSF56349">
    <property type="entry name" value="DNA breaking-rejoining enzymes"/>
    <property type="match status" value="1"/>
</dbReference>
<dbReference type="STRING" id="1122133.SAMN02745157_4060"/>
<dbReference type="Pfam" id="PF01028">
    <property type="entry name" value="Topoisom_I"/>
    <property type="match status" value="1"/>
</dbReference>
<dbReference type="GO" id="GO:0003917">
    <property type="term" value="F:DNA topoisomerase type I (single strand cut, ATP-independent) activity"/>
    <property type="evidence" value="ECO:0007669"/>
    <property type="project" value="InterPro"/>
</dbReference>
<dbReference type="GO" id="GO:0003677">
    <property type="term" value="F:DNA binding"/>
    <property type="evidence" value="ECO:0007669"/>
    <property type="project" value="InterPro"/>
</dbReference>